<feature type="compositionally biased region" description="Low complexity" evidence="1">
    <location>
        <begin position="278"/>
        <end position="290"/>
    </location>
</feature>
<proteinExistence type="predicted"/>
<gene>
    <name evidence="2" type="ORF">VTK73DRAFT_5190</name>
</gene>
<organism evidence="2 3">
    <name type="scientific">Phialemonium thermophilum</name>
    <dbReference type="NCBI Taxonomy" id="223376"/>
    <lineage>
        <taxon>Eukaryota</taxon>
        <taxon>Fungi</taxon>
        <taxon>Dikarya</taxon>
        <taxon>Ascomycota</taxon>
        <taxon>Pezizomycotina</taxon>
        <taxon>Sordariomycetes</taxon>
        <taxon>Sordariomycetidae</taxon>
        <taxon>Cephalothecales</taxon>
        <taxon>Cephalothecaceae</taxon>
        <taxon>Phialemonium</taxon>
    </lineage>
</organism>
<evidence type="ECO:0000313" key="2">
    <source>
        <dbReference type="EMBL" id="KAL1836143.1"/>
    </source>
</evidence>
<dbReference type="Proteomes" id="UP001586593">
    <property type="component" value="Unassembled WGS sequence"/>
</dbReference>
<sequence length="302" mass="31988">MPVGNGWSDGDAAAFAALLSSRWLRAPVSSDGGLVAVEDRLVLARRRGRGRADRAGRRPALGRTDRIRIDGPMFALWEVEWGWMVAIQTIDGPCPFVLVPWGCRAPSVLGRGISFFSDVHRLGCDPPFFLAFHHKSTSRFLRRHDEHGGVDIPLTSLLPHGHSALSVSFPPTHPEAAAAMSDVDDELLALAGGDVSDDASEPSRDGSASPPPPPSAARKKETSSKAAAAKKAPAKRTKNRSQDDESEEEEGEASSVPASPSSQQSAPMEESDSDADSDAAGPAAPPQRARAGGDDDDDMNKS</sequence>
<feature type="region of interest" description="Disordered" evidence="1">
    <location>
        <begin position="193"/>
        <end position="302"/>
    </location>
</feature>
<feature type="compositionally biased region" description="Low complexity" evidence="1">
    <location>
        <begin position="253"/>
        <end position="268"/>
    </location>
</feature>
<protein>
    <submittedName>
        <fullName evidence="2">Uncharacterized protein</fullName>
    </submittedName>
</protein>
<reference evidence="2 3" key="1">
    <citation type="journal article" date="2024" name="Commun. Biol.">
        <title>Comparative genomic analysis of thermophilic fungi reveals convergent evolutionary adaptations and gene losses.</title>
        <authorList>
            <person name="Steindorff A.S."/>
            <person name="Aguilar-Pontes M.V."/>
            <person name="Robinson A.J."/>
            <person name="Andreopoulos B."/>
            <person name="LaButti K."/>
            <person name="Kuo A."/>
            <person name="Mondo S."/>
            <person name="Riley R."/>
            <person name="Otillar R."/>
            <person name="Haridas S."/>
            <person name="Lipzen A."/>
            <person name="Grimwood J."/>
            <person name="Schmutz J."/>
            <person name="Clum A."/>
            <person name="Reid I.D."/>
            <person name="Moisan M.C."/>
            <person name="Butler G."/>
            <person name="Nguyen T.T.M."/>
            <person name="Dewar K."/>
            <person name="Conant G."/>
            <person name="Drula E."/>
            <person name="Henrissat B."/>
            <person name="Hansel C."/>
            <person name="Singer S."/>
            <person name="Hutchinson M.I."/>
            <person name="de Vries R.P."/>
            <person name="Natvig D.O."/>
            <person name="Powell A.J."/>
            <person name="Tsang A."/>
            <person name="Grigoriev I.V."/>
        </authorList>
    </citation>
    <scope>NUCLEOTIDE SEQUENCE [LARGE SCALE GENOMIC DNA]</scope>
    <source>
        <strain evidence="2 3">ATCC 24622</strain>
    </source>
</reference>
<name>A0ABR3V2Y7_9PEZI</name>
<accession>A0ABR3V2Y7</accession>
<evidence type="ECO:0000256" key="1">
    <source>
        <dbReference type="SAM" id="MobiDB-lite"/>
    </source>
</evidence>
<evidence type="ECO:0000313" key="3">
    <source>
        <dbReference type="Proteomes" id="UP001586593"/>
    </source>
</evidence>
<comment type="caution">
    <text evidence="2">The sequence shown here is derived from an EMBL/GenBank/DDBJ whole genome shotgun (WGS) entry which is preliminary data.</text>
</comment>
<dbReference type="EMBL" id="JAZHXJ010002906">
    <property type="protein sequence ID" value="KAL1836143.1"/>
    <property type="molecule type" value="Genomic_DNA"/>
</dbReference>
<keyword evidence="3" id="KW-1185">Reference proteome</keyword>